<comment type="caution">
    <text evidence="2">The sequence shown here is derived from an EMBL/GenBank/DDBJ whole genome shotgun (WGS) entry which is preliminary data.</text>
</comment>
<dbReference type="EMBL" id="JBHLZU010000014">
    <property type="protein sequence ID" value="MFB9905671.1"/>
    <property type="molecule type" value="Genomic_DNA"/>
</dbReference>
<organism evidence="2 3">
    <name type="scientific">Allokutzneria oryzae</name>
    <dbReference type="NCBI Taxonomy" id="1378989"/>
    <lineage>
        <taxon>Bacteria</taxon>
        <taxon>Bacillati</taxon>
        <taxon>Actinomycetota</taxon>
        <taxon>Actinomycetes</taxon>
        <taxon>Pseudonocardiales</taxon>
        <taxon>Pseudonocardiaceae</taxon>
        <taxon>Allokutzneria</taxon>
    </lineage>
</organism>
<proteinExistence type="predicted"/>
<evidence type="ECO:0000259" key="1">
    <source>
        <dbReference type="PROSITE" id="PS51186"/>
    </source>
</evidence>
<reference evidence="2 3" key="1">
    <citation type="submission" date="2024-09" db="EMBL/GenBank/DDBJ databases">
        <authorList>
            <person name="Sun Q."/>
            <person name="Mori K."/>
        </authorList>
    </citation>
    <scope>NUCLEOTIDE SEQUENCE [LARGE SCALE GENOMIC DNA]</scope>
    <source>
        <strain evidence="2 3">TBRC 7907</strain>
    </source>
</reference>
<dbReference type="PANTHER" id="PTHR41700:SF1">
    <property type="entry name" value="N-ACETYLTRANSFERASE DOMAIN-CONTAINING PROTEIN"/>
    <property type="match status" value="1"/>
</dbReference>
<evidence type="ECO:0000313" key="2">
    <source>
        <dbReference type="EMBL" id="MFB9905671.1"/>
    </source>
</evidence>
<accession>A0ABV6A145</accession>
<name>A0ABV6A145_9PSEU</name>
<keyword evidence="3" id="KW-1185">Reference proteome</keyword>
<dbReference type="PANTHER" id="PTHR41700">
    <property type="entry name" value="GCN5-RELATED N-ACETYLTRANSFERASE"/>
    <property type="match status" value="1"/>
</dbReference>
<feature type="domain" description="N-acetyltransferase" evidence="1">
    <location>
        <begin position="1"/>
        <end position="155"/>
    </location>
</feature>
<dbReference type="CDD" id="cd04301">
    <property type="entry name" value="NAT_SF"/>
    <property type="match status" value="1"/>
</dbReference>
<dbReference type="Gene3D" id="3.40.630.30">
    <property type="match status" value="1"/>
</dbReference>
<dbReference type="PROSITE" id="PS51186">
    <property type="entry name" value="GNAT"/>
    <property type="match status" value="1"/>
</dbReference>
<dbReference type="InterPro" id="IPR038764">
    <property type="entry name" value="GNAT_N_AcTrfase_prd"/>
</dbReference>
<gene>
    <name evidence="2" type="ORF">ACFFQA_17190</name>
</gene>
<dbReference type="Proteomes" id="UP001589693">
    <property type="component" value="Unassembled WGS sequence"/>
</dbReference>
<dbReference type="SUPFAM" id="SSF55729">
    <property type="entry name" value="Acyl-CoA N-acyltransferases (Nat)"/>
    <property type="match status" value="1"/>
</dbReference>
<evidence type="ECO:0000313" key="3">
    <source>
        <dbReference type="Proteomes" id="UP001589693"/>
    </source>
</evidence>
<protein>
    <submittedName>
        <fullName evidence="2">GNAT family N-acetyltransferase</fullName>
    </submittedName>
</protein>
<dbReference type="InterPro" id="IPR000182">
    <property type="entry name" value="GNAT_dom"/>
</dbReference>
<dbReference type="RefSeq" id="WP_377852973.1">
    <property type="nucleotide sequence ID" value="NZ_JBHLZU010000014.1"/>
</dbReference>
<dbReference type="InterPro" id="IPR016181">
    <property type="entry name" value="Acyl_CoA_acyltransferase"/>
</dbReference>
<sequence length="247" mass="26682">MAELTEVTEYDQVAALFGEIWSTDIAASPVPAELMCALRLAGNYIAGAYDGTELIGASVGFFDSAGGLHSHIAGVRTGHQGRGVGLALKLHQWDWAISRGLKAIHWTFDPLVRRNGYFNLVKLGARPVRYLPNFYGPMAEGDSDRFLVEWSLTEPLSPVSAVGPTRPLLTEGLDGEPLPRFTPGWDTSPALSIRVPKDIEALRRKHSDVAARWRSALRDAVGLAVAGGYAFTGMTSDGSYVLTREAA</sequence>